<evidence type="ECO:0000256" key="7">
    <source>
        <dbReference type="ARBA" id="ARBA00023242"/>
    </source>
</evidence>
<dbReference type="GO" id="GO:0005634">
    <property type="term" value="C:nucleus"/>
    <property type="evidence" value="ECO:0007669"/>
    <property type="project" value="UniProtKB-SubCell"/>
</dbReference>
<dbReference type="AlphaFoldDB" id="A0ABD0PQZ7"/>
<dbReference type="GO" id="GO:0005694">
    <property type="term" value="C:chromosome"/>
    <property type="evidence" value="ECO:0007669"/>
    <property type="project" value="UniProtKB-SubCell"/>
</dbReference>
<dbReference type="SUPFAM" id="SSF82199">
    <property type="entry name" value="SET domain"/>
    <property type="match status" value="1"/>
</dbReference>
<accession>A0ABD0PQZ7</accession>
<evidence type="ECO:0000256" key="4">
    <source>
        <dbReference type="ARBA" id="ARBA00022603"/>
    </source>
</evidence>
<comment type="caution">
    <text evidence="9">The sequence shown here is derived from an EMBL/GenBank/DDBJ whole genome shotgun (WGS) entry which is preliminary data.</text>
</comment>
<sequence>VNKPIGKVQIITADLSEIPRCNCKKTDENPCGIDSECINRMLMYDCQNQSFTKRQYTEVEIFRTLSRGWGLRSISDIKKYVGEVIDEEECRTRIKHAQENNICNFYMLTLDKIILITCSPLTLTPGSVFGVCAGSDHRCRAEGKPITFYEPQLPAKLHKSWAVCVRGHSYR</sequence>
<dbReference type="InterPro" id="IPR050777">
    <property type="entry name" value="SET2_Histone-Lys_MeTrsfase"/>
</dbReference>
<dbReference type="EMBL" id="JAMKFB020000014">
    <property type="protein sequence ID" value="KAL0176156.1"/>
    <property type="molecule type" value="Genomic_DNA"/>
</dbReference>
<evidence type="ECO:0000313" key="10">
    <source>
        <dbReference type="Proteomes" id="UP001529510"/>
    </source>
</evidence>
<proteinExistence type="predicted"/>
<evidence type="ECO:0000256" key="5">
    <source>
        <dbReference type="ARBA" id="ARBA00022679"/>
    </source>
</evidence>
<name>A0ABD0PQZ7_CIRMR</name>
<dbReference type="PANTHER" id="PTHR22884">
    <property type="entry name" value="SET DOMAIN PROTEINS"/>
    <property type="match status" value="1"/>
</dbReference>
<organism evidence="9 10">
    <name type="scientific">Cirrhinus mrigala</name>
    <name type="common">Mrigala</name>
    <dbReference type="NCBI Taxonomy" id="683832"/>
    <lineage>
        <taxon>Eukaryota</taxon>
        <taxon>Metazoa</taxon>
        <taxon>Chordata</taxon>
        <taxon>Craniata</taxon>
        <taxon>Vertebrata</taxon>
        <taxon>Euteleostomi</taxon>
        <taxon>Actinopterygii</taxon>
        <taxon>Neopterygii</taxon>
        <taxon>Teleostei</taxon>
        <taxon>Ostariophysi</taxon>
        <taxon>Cypriniformes</taxon>
        <taxon>Cyprinidae</taxon>
        <taxon>Labeoninae</taxon>
        <taxon>Labeonini</taxon>
        <taxon>Cirrhinus</taxon>
    </lineage>
</organism>
<dbReference type="GO" id="GO:0032259">
    <property type="term" value="P:methylation"/>
    <property type="evidence" value="ECO:0007669"/>
    <property type="project" value="UniProtKB-KW"/>
</dbReference>
<evidence type="ECO:0000256" key="2">
    <source>
        <dbReference type="ARBA" id="ARBA00004286"/>
    </source>
</evidence>
<dbReference type="SMART" id="SM00570">
    <property type="entry name" value="AWS"/>
    <property type="match status" value="1"/>
</dbReference>
<gene>
    <name evidence="9" type="ORF">M9458_028486</name>
</gene>
<dbReference type="InterPro" id="IPR046341">
    <property type="entry name" value="SET_dom_sf"/>
</dbReference>
<comment type="subcellular location">
    <subcellularLocation>
        <location evidence="2">Chromosome</location>
    </subcellularLocation>
    <subcellularLocation>
        <location evidence="1">Nucleus</location>
    </subcellularLocation>
</comment>
<keyword evidence="4" id="KW-0489">Methyltransferase</keyword>
<keyword evidence="3" id="KW-0158">Chromosome</keyword>
<evidence type="ECO:0000256" key="3">
    <source>
        <dbReference type="ARBA" id="ARBA00022454"/>
    </source>
</evidence>
<keyword evidence="5" id="KW-0808">Transferase</keyword>
<dbReference type="Gene3D" id="2.170.270.10">
    <property type="entry name" value="SET domain"/>
    <property type="match status" value="1"/>
</dbReference>
<dbReference type="Pfam" id="PF17907">
    <property type="entry name" value="AWS"/>
    <property type="match status" value="1"/>
</dbReference>
<keyword evidence="7" id="KW-0539">Nucleus</keyword>
<evidence type="ECO:0000313" key="9">
    <source>
        <dbReference type="EMBL" id="KAL0176156.1"/>
    </source>
</evidence>
<feature type="domain" description="AWS" evidence="8">
    <location>
        <begin position="16"/>
        <end position="56"/>
    </location>
</feature>
<evidence type="ECO:0000256" key="6">
    <source>
        <dbReference type="ARBA" id="ARBA00022691"/>
    </source>
</evidence>
<dbReference type="Proteomes" id="UP001529510">
    <property type="component" value="Unassembled WGS sequence"/>
</dbReference>
<reference evidence="9 10" key="1">
    <citation type="submission" date="2024-05" db="EMBL/GenBank/DDBJ databases">
        <title>Genome sequencing and assembly of Indian major carp, Cirrhinus mrigala (Hamilton, 1822).</title>
        <authorList>
            <person name="Mohindra V."/>
            <person name="Chowdhury L.M."/>
            <person name="Lal K."/>
            <person name="Jena J.K."/>
        </authorList>
    </citation>
    <scope>NUCLEOTIDE SEQUENCE [LARGE SCALE GENOMIC DNA]</scope>
    <source>
        <strain evidence="9">CM1030</strain>
        <tissue evidence="9">Blood</tissue>
    </source>
</reference>
<feature type="non-terminal residue" evidence="9">
    <location>
        <position position="1"/>
    </location>
</feature>
<protein>
    <recommendedName>
        <fullName evidence="8">AWS domain-containing protein</fullName>
    </recommendedName>
</protein>
<dbReference type="InterPro" id="IPR006560">
    <property type="entry name" value="AWS_dom"/>
</dbReference>
<dbReference type="GO" id="GO:0008168">
    <property type="term" value="F:methyltransferase activity"/>
    <property type="evidence" value="ECO:0007669"/>
    <property type="project" value="UniProtKB-KW"/>
</dbReference>
<keyword evidence="10" id="KW-1185">Reference proteome</keyword>
<keyword evidence="6" id="KW-0949">S-adenosyl-L-methionine</keyword>
<evidence type="ECO:0000256" key="1">
    <source>
        <dbReference type="ARBA" id="ARBA00004123"/>
    </source>
</evidence>
<evidence type="ECO:0000259" key="8">
    <source>
        <dbReference type="SMART" id="SM00570"/>
    </source>
</evidence>